<organism evidence="6 9">
    <name type="scientific">Labilibaculum euxinus</name>
    <dbReference type="NCBI Taxonomy" id="2686357"/>
    <lineage>
        <taxon>Bacteria</taxon>
        <taxon>Pseudomonadati</taxon>
        <taxon>Bacteroidota</taxon>
        <taxon>Bacteroidia</taxon>
        <taxon>Marinilabiliales</taxon>
        <taxon>Marinifilaceae</taxon>
        <taxon>Labilibaculum</taxon>
    </lineage>
</organism>
<dbReference type="Proteomes" id="UP000462449">
    <property type="component" value="Unassembled WGS sequence"/>
</dbReference>
<evidence type="ECO:0000256" key="4">
    <source>
        <dbReference type="ARBA" id="ARBA00023239"/>
    </source>
</evidence>
<gene>
    <name evidence="7" type="ORF">DWB62_005800</name>
    <name evidence="6" type="ORF">GNY23_05800</name>
</gene>
<dbReference type="EMBL" id="QTZN02000009">
    <property type="protein sequence ID" value="MVB06528.1"/>
    <property type="molecule type" value="Genomic_DNA"/>
</dbReference>
<dbReference type="PANTHER" id="PTHR39210:SF1">
    <property type="entry name" value="HEPARIN-SULFATE LYASE"/>
    <property type="match status" value="1"/>
</dbReference>
<dbReference type="GO" id="GO:0016829">
    <property type="term" value="F:lyase activity"/>
    <property type="evidence" value="ECO:0007669"/>
    <property type="project" value="UniProtKB-KW"/>
</dbReference>
<evidence type="ECO:0000313" key="9">
    <source>
        <dbReference type="Proteomes" id="UP000462449"/>
    </source>
</evidence>
<dbReference type="Pfam" id="PF07940">
    <property type="entry name" value="Hepar_II_III_C"/>
    <property type="match status" value="1"/>
</dbReference>
<evidence type="ECO:0000313" key="6">
    <source>
        <dbReference type="EMBL" id="MUP37323.1"/>
    </source>
</evidence>
<dbReference type="PANTHER" id="PTHR39210">
    <property type="entry name" value="HEPARIN-SULFATE LYASE"/>
    <property type="match status" value="1"/>
</dbReference>
<keyword evidence="4" id="KW-0456">Lyase</keyword>
<dbReference type="AlphaFoldDB" id="A0A7M4D3U4"/>
<reference evidence="6 9" key="2">
    <citation type="submission" date="2019-12" db="EMBL/GenBank/DDBJ databases">
        <title>Draft genome sequence of Labilibaculum sp. strain 44 isolated from deep waters of Black Sea.</title>
        <authorList>
            <person name="Yadav S."/>
            <person name="Villanueva L."/>
        </authorList>
    </citation>
    <scope>NUCLEOTIDE SEQUENCE [LARGE SCALE GENOMIC DNA]</scope>
    <source>
        <strain evidence="6 9">44</strain>
    </source>
</reference>
<evidence type="ECO:0000256" key="1">
    <source>
        <dbReference type="ARBA" id="ARBA00004418"/>
    </source>
</evidence>
<keyword evidence="3" id="KW-0574">Periplasm</keyword>
<dbReference type="Gene3D" id="2.70.98.70">
    <property type="match status" value="1"/>
</dbReference>
<dbReference type="OrthoDB" id="9793856at2"/>
<sequence>MQKRLFIRRILLIAIVCFPGSPIFANGRSYLLHTDANVARLKEQVKTDIEVKDAWEKQLQKAEDLLKRNRNGAPDLQELGLAYRMTGDNRFAKRIKQTLLHSISMQTWEGRELLQRTPPWKGGLGTAHTTFYVAIGFDCVYESLSTEERLRIAEGIVRLGIKPAMDDWLNADSSIHTFDTMGHNWWSACVDMAGFAALAVRDEVPEARQWIKEISTYSVEWFNYAGSVLQNKPKSFDRNGGFYESINYANFGFSQYLLFRLAHQNVFPKVDLPEISQMEPMADFFIQTTYYSEDGPTAVNFGDGGAHRNGNACVLLLWNLGIHKDRYAWYLKQTNHGDDKEGLTVGTANGLILNPDLPELKEAYSPELPTMQLFPDMGWAMLRDSWKENASFLAVKSGFTWNHTHADAGSYILFHKGKNLIIDSGHSGYSSPLYTQYDCQSAAHNVVLFNGEGQRTKDAYFGVVNSGSLHNLIGTDDFKYLLANATGPYSHILSRNYRSFIWIGDVILVFDDLLADEPGQFEWLLHYEGESKRHGLDLSIKDGDAEVIVRPLFPETFPNGGLPHDFPEKMRLDGKLGYKDRNTRQAYWSISHFEQTSRTKFLSAIILKDEEKKADLPLIERFQGNNFLGVRITQKGETTEVYFNLLADGRLKHRNSMINMNGWETDAYLTAITFNEGADKSKVENVKKLFLSHGSYVRRNGQVLMHALSKYTALVENLNGQAEVSFQGQSITSFSLYSPIKKSSILVNSKTYHGKYNSQTNQTKTIIK</sequence>
<dbReference type="Proteomes" id="UP000285951">
    <property type="component" value="Unassembled WGS sequence"/>
</dbReference>
<dbReference type="InterPro" id="IPR012480">
    <property type="entry name" value="Hepar_II_III_C"/>
</dbReference>
<protein>
    <recommendedName>
        <fullName evidence="5">Heparinase II/III-like C-terminal domain-containing protein</fullName>
    </recommendedName>
</protein>
<evidence type="ECO:0000259" key="5">
    <source>
        <dbReference type="Pfam" id="PF07940"/>
    </source>
</evidence>
<dbReference type="SUPFAM" id="SSF48230">
    <property type="entry name" value="Chondroitin AC/alginate lyase"/>
    <property type="match status" value="1"/>
</dbReference>
<dbReference type="Gene3D" id="1.50.10.100">
    <property type="entry name" value="Chondroitin AC/alginate lyase"/>
    <property type="match status" value="1"/>
</dbReference>
<evidence type="ECO:0000256" key="3">
    <source>
        <dbReference type="ARBA" id="ARBA00022764"/>
    </source>
</evidence>
<keyword evidence="8" id="KW-1185">Reference proteome</keyword>
<evidence type="ECO:0000313" key="7">
    <source>
        <dbReference type="EMBL" id="MVB06528.1"/>
    </source>
</evidence>
<dbReference type="InterPro" id="IPR008929">
    <property type="entry name" value="Chondroitin_lyas"/>
</dbReference>
<evidence type="ECO:0000313" key="8">
    <source>
        <dbReference type="Proteomes" id="UP000285951"/>
    </source>
</evidence>
<comment type="caution">
    <text evidence="6">The sequence shown here is derived from an EMBL/GenBank/DDBJ whole genome shotgun (WGS) entry which is preliminary data.</text>
</comment>
<feature type="domain" description="Heparinase II/III-like C-terminal" evidence="5">
    <location>
        <begin position="369"/>
        <end position="531"/>
    </location>
</feature>
<dbReference type="GO" id="GO:0042597">
    <property type="term" value="C:periplasmic space"/>
    <property type="evidence" value="ECO:0007669"/>
    <property type="project" value="UniProtKB-SubCell"/>
</dbReference>
<keyword evidence="2" id="KW-0732">Signal</keyword>
<proteinExistence type="predicted"/>
<dbReference type="RefSeq" id="WP_156195127.1">
    <property type="nucleotide sequence ID" value="NZ_QTZN02000009.1"/>
</dbReference>
<reference evidence="7 8" key="1">
    <citation type="submission" date="2019-11" db="EMBL/GenBank/DDBJ databases">
        <title>Draft genome sequence of Labilibaculum sp. strain SYP isolated from Black Sea.</title>
        <authorList>
            <person name="Yadav S."/>
            <person name="Villanueva L."/>
        </authorList>
    </citation>
    <scope>NUCLEOTIDE SEQUENCE [LARGE SCALE GENOMIC DNA]</scope>
    <source>
        <strain evidence="7 8">44</strain>
    </source>
</reference>
<name>A0A7M4D3U4_9BACT</name>
<evidence type="ECO:0000256" key="2">
    <source>
        <dbReference type="ARBA" id="ARBA00022729"/>
    </source>
</evidence>
<comment type="subcellular location">
    <subcellularLocation>
        <location evidence="1">Periplasm</location>
    </subcellularLocation>
</comment>
<accession>A0A7M4D3U4</accession>
<dbReference type="EMBL" id="WOTW01000009">
    <property type="protein sequence ID" value="MUP37323.1"/>
    <property type="molecule type" value="Genomic_DNA"/>
</dbReference>